<dbReference type="FunFam" id="2.60.40.1110:FF:000004">
    <property type="entry name" value="Voltage-sensor containing phosphatase"/>
    <property type="match status" value="1"/>
</dbReference>
<feature type="transmembrane region" description="Helical" evidence="7">
    <location>
        <begin position="190"/>
        <end position="212"/>
    </location>
</feature>
<dbReference type="Gene3D" id="1.20.120.350">
    <property type="entry name" value="Voltage-gated potassium channels. Chain C"/>
    <property type="match status" value="1"/>
</dbReference>
<feature type="transmembrane region" description="Helical" evidence="7">
    <location>
        <begin position="125"/>
        <end position="147"/>
    </location>
</feature>
<proteinExistence type="predicted"/>
<dbReference type="InterPro" id="IPR045102">
    <property type="entry name" value="PTP_VSP_TPTE"/>
</dbReference>
<gene>
    <name evidence="11" type="ORF">OCTVUL_1B025145</name>
</gene>
<protein>
    <submittedName>
        <fullName evidence="11">Phosphatidylinositol 3,4,5-trisphosphate 3-phosphatase TPTE2-like isoform X3</fullName>
    </submittedName>
</protein>
<dbReference type="Proteomes" id="UP001162480">
    <property type="component" value="Chromosome 7"/>
</dbReference>
<dbReference type="InterPro" id="IPR051281">
    <property type="entry name" value="Dual-spec_lipid-protein_phosph"/>
</dbReference>
<dbReference type="Pfam" id="PF10409">
    <property type="entry name" value="PTEN_C2"/>
    <property type="match status" value="1"/>
</dbReference>
<dbReference type="SUPFAM" id="SSF49562">
    <property type="entry name" value="C2 domain (Calcium/lipid-binding domain, CaLB)"/>
    <property type="match status" value="1"/>
</dbReference>
<dbReference type="CDD" id="cd14510">
    <property type="entry name" value="PTP_VSP_TPTE"/>
    <property type="match status" value="1"/>
</dbReference>
<dbReference type="PROSITE" id="PS51182">
    <property type="entry name" value="C2_TENSIN"/>
    <property type="match status" value="1"/>
</dbReference>
<dbReference type="GO" id="GO:0016020">
    <property type="term" value="C:membrane"/>
    <property type="evidence" value="ECO:0007669"/>
    <property type="project" value="UniProtKB-SubCell"/>
</dbReference>
<dbReference type="InterPro" id="IPR029023">
    <property type="entry name" value="Tensin_phosphatase"/>
</dbReference>
<evidence type="ECO:0000259" key="8">
    <source>
        <dbReference type="PROSITE" id="PS50056"/>
    </source>
</evidence>
<dbReference type="Pfam" id="PF22785">
    <property type="entry name" value="Tc-R-P"/>
    <property type="match status" value="1"/>
</dbReference>
<evidence type="ECO:0000256" key="6">
    <source>
        <dbReference type="SAM" id="MobiDB-lite"/>
    </source>
</evidence>
<dbReference type="EMBL" id="OX597820">
    <property type="protein sequence ID" value="CAI9725429.1"/>
    <property type="molecule type" value="Genomic_DNA"/>
</dbReference>
<dbReference type="InterPro" id="IPR029021">
    <property type="entry name" value="Prot-tyrosine_phosphatase-like"/>
</dbReference>
<feature type="transmembrane region" description="Helical" evidence="7">
    <location>
        <begin position="159"/>
        <end position="178"/>
    </location>
</feature>
<dbReference type="PANTHER" id="PTHR12305">
    <property type="entry name" value="PHOSPHATASE WITH HOMOLOGY TO TENSIN"/>
    <property type="match status" value="1"/>
</dbReference>
<dbReference type="InterPro" id="IPR027359">
    <property type="entry name" value="Volt_channel_dom_sf"/>
</dbReference>
<keyword evidence="12" id="KW-1185">Reference proteome</keyword>
<evidence type="ECO:0000259" key="10">
    <source>
        <dbReference type="PROSITE" id="PS51182"/>
    </source>
</evidence>
<dbReference type="SMART" id="SM01326">
    <property type="entry name" value="PTEN_C2"/>
    <property type="match status" value="1"/>
</dbReference>
<dbReference type="Gene3D" id="2.60.40.1110">
    <property type="match status" value="1"/>
</dbReference>
<dbReference type="PROSITE" id="PS00383">
    <property type="entry name" value="TYR_PHOSPHATASE_1"/>
    <property type="match status" value="1"/>
</dbReference>
<feature type="domain" description="Tyrosine specific protein phosphatases" evidence="8">
    <location>
        <begin position="353"/>
        <end position="416"/>
    </location>
</feature>
<reference evidence="11" key="1">
    <citation type="submission" date="2023-08" db="EMBL/GenBank/DDBJ databases">
        <authorList>
            <person name="Alioto T."/>
            <person name="Alioto T."/>
            <person name="Gomez Garrido J."/>
        </authorList>
    </citation>
    <scope>NUCLEOTIDE SEQUENCE</scope>
</reference>
<dbReference type="Gene3D" id="3.90.190.10">
    <property type="entry name" value="Protein tyrosine phosphatase superfamily"/>
    <property type="match status" value="1"/>
</dbReference>
<evidence type="ECO:0000256" key="4">
    <source>
        <dbReference type="ARBA" id="ARBA00022989"/>
    </source>
</evidence>
<evidence type="ECO:0000256" key="3">
    <source>
        <dbReference type="ARBA" id="ARBA00022801"/>
    </source>
</evidence>
<evidence type="ECO:0000256" key="2">
    <source>
        <dbReference type="ARBA" id="ARBA00022692"/>
    </source>
</evidence>
<feature type="domain" description="Phosphatase tensin-type" evidence="9">
    <location>
        <begin position="268"/>
        <end position="444"/>
    </location>
</feature>
<organism evidence="11 12">
    <name type="scientific">Octopus vulgaris</name>
    <name type="common">Common octopus</name>
    <dbReference type="NCBI Taxonomy" id="6645"/>
    <lineage>
        <taxon>Eukaryota</taxon>
        <taxon>Metazoa</taxon>
        <taxon>Spiralia</taxon>
        <taxon>Lophotrochozoa</taxon>
        <taxon>Mollusca</taxon>
        <taxon>Cephalopoda</taxon>
        <taxon>Coleoidea</taxon>
        <taxon>Octopodiformes</taxon>
        <taxon>Octopoda</taxon>
        <taxon>Incirrata</taxon>
        <taxon>Octopodidae</taxon>
        <taxon>Octopus</taxon>
    </lineage>
</organism>
<comment type="subcellular location">
    <subcellularLocation>
        <location evidence="1">Membrane</location>
        <topology evidence="1">Multi-pass membrane protein</topology>
    </subcellularLocation>
</comment>
<evidence type="ECO:0000313" key="12">
    <source>
        <dbReference type="Proteomes" id="UP001162480"/>
    </source>
</evidence>
<dbReference type="InterPro" id="IPR000387">
    <property type="entry name" value="Tyr_Pase_dom"/>
</dbReference>
<feature type="domain" description="C2 tensin-type" evidence="10">
    <location>
        <begin position="451"/>
        <end position="588"/>
    </location>
</feature>
<dbReference type="InterPro" id="IPR035892">
    <property type="entry name" value="C2_domain_sf"/>
</dbReference>
<dbReference type="InterPro" id="IPR014020">
    <property type="entry name" value="Tensin_C2-dom"/>
</dbReference>
<evidence type="ECO:0000259" key="9">
    <source>
        <dbReference type="PROSITE" id="PS51181"/>
    </source>
</evidence>
<sequence>MDEKTLEPSSKSNNDRNDAPELTAETGRMFKYGQFENEDVSVSAPGGDQAATLSIDIQDTQISTSSSLHVGFKNGKDELNIKSTSQPLNASSTKFMPDPAGCKASTPKSTLEAMQLRVQRVIQHIVFRIFTLILILTDFILVIVDLSIYECDTNNGLEITSHIIITYFMLEVGARIFYKGRRFFYNWIDIVDMVVVVASFFTDMIFASIYGINTCGKIMKKDHHSYIKLLVAGRVVRIFRILRILYFMYIQHRHLTSASRKIVSQNKRRYQRDGFDLDLCYITERVIAMSFPSTGLMAFYRNPIHEVVRFFETKHKDHYKIYNLCSERDYDESLFHNRVERICIDDHNVPSLKKMVEFCSDVREWMAADKNNIIAVHCKGGKGRTGTIICVWLIDCGLFQEAKDVLEYFGDRRTDLSVGKMFQGVQTPSQSRYVGYFEKMKQDYNGKLPEKKELNLISIKITAIKGVGNGDGSDLSIEIRTAENLIYECHLGASINCQVIKYTDSDSIMINLHQCPVLVNDIKVKFNSTNKKLPKGYDNCPFYFWFHTSFIEDHSLYLSRDEIDNPHKPKLWNIYRENFAIIASFEDVKD</sequence>
<dbReference type="GO" id="GO:0005829">
    <property type="term" value="C:cytosol"/>
    <property type="evidence" value="ECO:0007669"/>
    <property type="project" value="TreeGrafter"/>
</dbReference>
<dbReference type="PANTHER" id="PTHR12305:SF60">
    <property type="entry name" value="PHOSPHATIDYLINOSITOL 3,4,5-TRISPHOSPHATE 3-PHOSPHATASE TPTE2-RELATED"/>
    <property type="match status" value="1"/>
</dbReference>
<name>A0AA36B173_OCTVU</name>
<evidence type="ECO:0000256" key="1">
    <source>
        <dbReference type="ARBA" id="ARBA00004141"/>
    </source>
</evidence>
<keyword evidence="4 7" id="KW-1133">Transmembrane helix</keyword>
<dbReference type="GO" id="GO:0016314">
    <property type="term" value="F:phosphatidylinositol-3,4,5-trisphosphate 3-phosphatase activity"/>
    <property type="evidence" value="ECO:0007669"/>
    <property type="project" value="TreeGrafter"/>
</dbReference>
<feature type="region of interest" description="Disordered" evidence="6">
    <location>
        <begin position="1"/>
        <end position="27"/>
    </location>
</feature>
<dbReference type="SUPFAM" id="SSF52799">
    <property type="entry name" value="(Phosphotyrosine protein) phosphatases II"/>
    <property type="match status" value="1"/>
</dbReference>
<dbReference type="AlphaFoldDB" id="A0AA36B173"/>
<dbReference type="PROSITE" id="PS51181">
    <property type="entry name" value="PPASE_TENSIN"/>
    <property type="match status" value="1"/>
</dbReference>
<evidence type="ECO:0000313" key="11">
    <source>
        <dbReference type="EMBL" id="CAI9725429.1"/>
    </source>
</evidence>
<keyword evidence="2 7" id="KW-0812">Transmembrane</keyword>
<dbReference type="PROSITE" id="PS50056">
    <property type="entry name" value="TYR_PHOSPHATASE_2"/>
    <property type="match status" value="1"/>
</dbReference>
<evidence type="ECO:0000256" key="7">
    <source>
        <dbReference type="SAM" id="Phobius"/>
    </source>
</evidence>
<accession>A0AA36B173</accession>
<evidence type="ECO:0000256" key="5">
    <source>
        <dbReference type="ARBA" id="ARBA00023136"/>
    </source>
</evidence>
<keyword evidence="5 7" id="KW-0472">Membrane</keyword>
<keyword evidence="3" id="KW-0378">Hydrolase</keyword>
<dbReference type="InterPro" id="IPR016130">
    <property type="entry name" value="Tyr_Pase_AS"/>
</dbReference>